<name>A0A8S2Z8H1_9BILA</name>
<proteinExistence type="predicted"/>
<reference evidence="2" key="1">
    <citation type="submission" date="2021-02" db="EMBL/GenBank/DDBJ databases">
        <authorList>
            <person name="Nowell W R."/>
        </authorList>
    </citation>
    <scope>NUCLEOTIDE SEQUENCE</scope>
</reference>
<evidence type="ECO:0000313" key="2">
    <source>
        <dbReference type="EMBL" id="CAF4610660.1"/>
    </source>
</evidence>
<accession>A0A8S2Z8H1</accession>
<evidence type="ECO:0000313" key="3">
    <source>
        <dbReference type="Proteomes" id="UP000681722"/>
    </source>
</evidence>
<organism evidence="2 3">
    <name type="scientific">Didymodactylos carnosus</name>
    <dbReference type="NCBI Taxonomy" id="1234261"/>
    <lineage>
        <taxon>Eukaryota</taxon>
        <taxon>Metazoa</taxon>
        <taxon>Spiralia</taxon>
        <taxon>Gnathifera</taxon>
        <taxon>Rotifera</taxon>
        <taxon>Eurotatoria</taxon>
        <taxon>Bdelloidea</taxon>
        <taxon>Philodinida</taxon>
        <taxon>Philodinidae</taxon>
        <taxon>Didymodactylos</taxon>
    </lineage>
</organism>
<dbReference type="Proteomes" id="UP000681722">
    <property type="component" value="Unassembled WGS sequence"/>
</dbReference>
<evidence type="ECO:0000256" key="1">
    <source>
        <dbReference type="SAM" id="MobiDB-lite"/>
    </source>
</evidence>
<sequence>ALAANNMQFDKAPNRMSTGSP</sequence>
<gene>
    <name evidence="2" type="ORF">SRO942_LOCUS49189</name>
</gene>
<dbReference type="AlphaFoldDB" id="A0A8S2Z8H1"/>
<feature type="region of interest" description="Disordered" evidence="1">
    <location>
        <begin position="1"/>
        <end position="21"/>
    </location>
</feature>
<dbReference type="EMBL" id="CAJOBC010130411">
    <property type="protein sequence ID" value="CAF4610660.1"/>
    <property type="molecule type" value="Genomic_DNA"/>
</dbReference>
<protein>
    <submittedName>
        <fullName evidence="2">Uncharacterized protein</fullName>
    </submittedName>
</protein>
<comment type="caution">
    <text evidence="2">The sequence shown here is derived from an EMBL/GenBank/DDBJ whole genome shotgun (WGS) entry which is preliminary data.</text>
</comment>
<feature type="non-terminal residue" evidence="2">
    <location>
        <position position="1"/>
    </location>
</feature>